<keyword evidence="1" id="KW-0732">Signal</keyword>
<organism evidence="2 3">
    <name type="scientific">Limnobacter profundi</name>
    <dbReference type="NCBI Taxonomy" id="2732163"/>
    <lineage>
        <taxon>Bacteria</taxon>
        <taxon>Pseudomonadati</taxon>
        <taxon>Pseudomonadota</taxon>
        <taxon>Betaproteobacteria</taxon>
        <taxon>Burkholderiales</taxon>
        <taxon>Burkholderiaceae</taxon>
        <taxon>Limnobacter</taxon>
    </lineage>
</organism>
<reference evidence="2 3" key="1">
    <citation type="submission" date="2020-05" db="EMBL/GenBank/DDBJ databases">
        <title>Compete genome of Limnobacter sp. SAORIC-580.</title>
        <authorList>
            <person name="Song J."/>
            <person name="Cho J.-C."/>
        </authorList>
    </citation>
    <scope>NUCLEOTIDE SEQUENCE [LARGE SCALE GENOMIC DNA]</scope>
    <source>
        <strain evidence="2 3">SAORIC-580</strain>
    </source>
</reference>
<evidence type="ECO:0000313" key="2">
    <source>
        <dbReference type="EMBL" id="QJR28223.1"/>
    </source>
</evidence>
<dbReference type="Proteomes" id="UP000501130">
    <property type="component" value="Chromosome"/>
</dbReference>
<evidence type="ECO:0000313" key="3">
    <source>
        <dbReference type="Proteomes" id="UP000501130"/>
    </source>
</evidence>
<accession>A0ABX6N2B0</accession>
<evidence type="ECO:0000256" key="1">
    <source>
        <dbReference type="SAM" id="SignalP"/>
    </source>
</evidence>
<keyword evidence="3" id="KW-1185">Reference proteome</keyword>
<sequence>MRISTYFIFWFIGLLSFSPAHAKFELQGTKAVIAQLDQGSEVQIGTVNFELHSQGKHEFTLELDHTKFTDFFLSMREFKCLAGETEVSCHVPYPYKSPNIVSAEDYAWLEHRLLFMFKRPSEFGAKLWNGIYFKFAIEGDTLVGVPQAVDLNKIGAPPVDLNEPPYPDQDRHDTNIEQRLVKALVIR</sequence>
<feature type="signal peptide" evidence="1">
    <location>
        <begin position="1"/>
        <end position="22"/>
    </location>
</feature>
<dbReference type="EMBL" id="CP053084">
    <property type="protein sequence ID" value="QJR28223.1"/>
    <property type="molecule type" value="Genomic_DNA"/>
</dbReference>
<dbReference type="RefSeq" id="WP_171096878.1">
    <property type="nucleotide sequence ID" value="NZ_CP053084.1"/>
</dbReference>
<feature type="chain" id="PRO_5045815714" description="DUF2987 domain-containing protein" evidence="1">
    <location>
        <begin position="23"/>
        <end position="187"/>
    </location>
</feature>
<gene>
    <name evidence="2" type="ORF">HKT17_00130</name>
</gene>
<name>A0ABX6N2B0_9BURK</name>
<proteinExistence type="predicted"/>
<evidence type="ECO:0008006" key="4">
    <source>
        <dbReference type="Google" id="ProtNLM"/>
    </source>
</evidence>
<protein>
    <recommendedName>
        <fullName evidence="4">DUF2987 domain-containing protein</fullName>
    </recommendedName>
</protein>